<dbReference type="InterPro" id="IPR009241">
    <property type="entry name" value="HigB-like"/>
</dbReference>
<sequence>MDLIFCINTNSFPALDQKSGQAQFDDVIQGVLALAGAGQWRCQFYYDSNGESLHTLEIAKGFTYENFVEASESDLQLFLLEVEDKSPALDALSSDQIEEMSAYSFYLPGQAVDPYPDVYALAWVTSGYLLSLATEPKWQSDTIKICKADEHGRFVDDYLLLKNVAQREDGKYHSDQLHAIELDRILSDHIASDEFKEWFAQIEAVNQKIVAEKLKLAVEKRFQGGKPLFDSLNNSDALREIRCSAFAGGAIRMIFKHHGEACYVLLIGFIKHSDNEGYAKYVPIAQRIYNDLIQCS</sequence>
<dbReference type="Pfam" id="PF05973">
    <property type="entry name" value="Gp49"/>
    <property type="match status" value="1"/>
</dbReference>
<evidence type="ECO:0000313" key="2">
    <source>
        <dbReference type="Proteomes" id="UP000199493"/>
    </source>
</evidence>
<dbReference type="Proteomes" id="UP000199493">
    <property type="component" value="Unassembled WGS sequence"/>
</dbReference>
<dbReference type="AlphaFoldDB" id="A0A1H8LCP4"/>
<evidence type="ECO:0000313" key="1">
    <source>
        <dbReference type="EMBL" id="SEO02915.1"/>
    </source>
</evidence>
<dbReference type="RefSeq" id="WP_089675623.1">
    <property type="nucleotide sequence ID" value="NZ_FODB01000039.1"/>
</dbReference>
<dbReference type="EMBL" id="FODB01000039">
    <property type="protein sequence ID" value="SEO02915.1"/>
    <property type="molecule type" value="Genomic_DNA"/>
</dbReference>
<accession>A0A1H8LCP4</accession>
<name>A0A1H8LCP4_9GAMM</name>
<gene>
    <name evidence="1" type="ORF">SAMN04490369_103923</name>
</gene>
<organism evidence="1 2">
    <name type="scientific">Vreelandella aquamarina</name>
    <dbReference type="NCBI Taxonomy" id="77097"/>
    <lineage>
        <taxon>Bacteria</taxon>
        <taxon>Pseudomonadati</taxon>
        <taxon>Pseudomonadota</taxon>
        <taxon>Gammaproteobacteria</taxon>
        <taxon>Oceanospirillales</taxon>
        <taxon>Halomonadaceae</taxon>
        <taxon>Vreelandella</taxon>
    </lineage>
</organism>
<protein>
    <submittedName>
        <fullName evidence="1">Uncharacterized protein</fullName>
    </submittedName>
</protein>
<reference evidence="1 2" key="1">
    <citation type="submission" date="2016-10" db="EMBL/GenBank/DDBJ databases">
        <authorList>
            <person name="de Groot N.N."/>
        </authorList>
    </citation>
    <scope>NUCLEOTIDE SEQUENCE [LARGE SCALE GENOMIC DNA]</scope>
    <source>
        <strain evidence="1 2">558</strain>
    </source>
</reference>
<proteinExistence type="predicted"/>
<dbReference type="STRING" id="77097.SAMN04490369_103923"/>